<dbReference type="Proteomes" id="UP000258707">
    <property type="component" value="Chromosome"/>
</dbReference>
<accession>A0A346PJH6</accession>
<organism evidence="1 2">
    <name type="scientific">Natrarchaeobaculum sulfurireducens</name>
    <dbReference type="NCBI Taxonomy" id="2044521"/>
    <lineage>
        <taxon>Archaea</taxon>
        <taxon>Methanobacteriati</taxon>
        <taxon>Methanobacteriota</taxon>
        <taxon>Stenosarchaea group</taxon>
        <taxon>Halobacteria</taxon>
        <taxon>Halobacteriales</taxon>
        <taxon>Natrialbaceae</taxon>
        <taxon>Natrarchaeobaculum</taxon>
    </lineage>
</organism>
<dbReference type="AlphaFoldDB" id="A0A346PJH6"/>
<protein>
    <submittedName>
        <fullName evidence="1">Uncharacterized protein</fullName>
    </submittedName>
</protein>
<dbReference type="EMBL" id="CP024047">
    <property type="protein sequence ID" value="AXR79671.1"/>
    <property type="molecule type" value="Genomic_DNA"/>
</dbReference>
<reference evidence="2" key="1">
    <citation type="submission" date="2017-10" db="EMBL/GenBank/DDBJ databases">
        <title>Phenotypic and genomic properties of facultatively anaerobic sulfur-reducing natronoarchaea from hypersaline soda lakes.</title>
        <authorList>
            <person name="Sorokin D.Y."/>
            <person name="Kublanov I.V."/>
            <person name="Roman P."/>
            <person name="Sinninghe Damste J.S."/>
            <person name="Golyshin P.N."/>
            <person name="Rojo D."/>
            <person name="Ciordia S."/>
            <person name="Mena Md.C."/>
            <person name="Ferrer M."/>
            <person name="Messina E."/>
            <person name="Smedile F."/>
            <person name="La Spada G."/>
            <person name="La Cono V."/>
            <person name="Yakimov M.M."/>
        </authorList>
    </citation>
    <scope>NUCLEOTIDE SEQUENCE [LARGE SCALE GENOMIC DNA]</scope>
    <source>
        <strain evidence="2">AArc1</strain>
    </source>
</reference>
<evidence type="ECO:0000313" key="1">
    <source>
        <dbReference type="EMBL" id="AXR79671.1"/>
    </source>
</evidence>
<dbReference type="KEGG" id="nan:AArc1_3373"/>
<gene>
    <name evidence="1" type="ORF">AArc1_3373</name>
</gene>
<evidence type="ECO:0000313" key="2">
    <source>
        <dbReference type="Proteomes" id="UP000258707"/>
    </source>
</evidence>
<name>A0A346PJH6_9EURY</name>
<sequence>MSPRERPNALVLEREGLWTDQPTLGSYGDVSDIVLDITFRMHNSGGLLGSVGTVAGLT</sequence>
<proteinExistence type="predicted"/>